<gene>
    <name evidence="8" type="primary">MRPL4</name>
    <name evidence="8" type="ORF">AWJ20_1314</name>
</gene>
<evidence type="ECO:0000313" key="8">
    <source>
        <dbReference type="EMBL" id="ANB13036.1"/>
    </source>
</evidence>
<keyword evidence="4" id="KW-0496">Mitochondrion</keyword>
<dbReference type="GO" id="GO:0005762">
    <property type="term" value="C:mitochondrial large ribosomal subunit"/>
    <property type="evidence" value="ECO:0007669"/>
    <property type="project" value="EnsemblFungi"/>
</dbReference>
<dbReference type="GO" id="GO:1902775">
    <property type="term" value="P:mitochondrial large ribosomal subunit assembly"/>
    <property type="evidence" value="ECO:0007669"/>
    <property type="project" value="EnsemblFungi"/>
</dbReference>
<dbReference type="AlphaFoldDB" id="A0A161HVM4"/>
<keyword evidence="3 8" id="KW-0689">Ribosomal protein</keyword>
<evidence type="ECO:0000256" key="6">
    <source>
        <dbReference type="ARBA" id="ARBA00035289"/>
    </source>
</evidence>
<dbReference type="OrthoDB" id="270763at2759"/>
<evidence type="ECO:0000256" key="2">
    <source>
        <dbReference type="ARBA" id="ARBA00009254"/>
    </source>
</evidence>
<dbReference type="InterPro" id="IPR010729">
    <property type="entry name" value="Ribosomal_uL29_mit"/>
</dbReference>
<dbReference type="RefSeq" id="XP_018735513.1">
    <property type="nucleotide sequence ID" value="XM_018878184.1"/>
</dbReference>
<reference evidence="8 9" key="1">
    <citation type="submission" date="2016-02" db="EMBL/GenBank/DDBJ databases">
        <title>Complete genome sequence and transcriptome regulation of the pentose utilising yeast Sugiyamaella lignohabitans.</title>
        <authorList>
            <person name="Bellasio M."/>
            <person name="Peymann A."/>
            <person name="Valli M."/>
            <person name="Sipitzky M."/>
            <person name="Graf A."/>
            <person name="Sauer M."/>
            <person name="Marx H."/>
            <person name="Mattanovich D."/>
        </authorList>
    </citation>
    <scope>NUCLEOTIDE SEQUENCE [LARGE SCALE GENOMIC DNA]</scope>
    <source>
        <strain evidence="8 9">CBS 10342</strain>
    </source>
</reference>
<evidence type="ECO:0000256" key="5">
    <source>
        <dbReference type="ARBA" id="ARBA00023274"/>
    </source>
</evidence>
<dbReference type="Gene3D" id="6.10.140.1190">
    <property type="match status" value="1"/>
</dbReference>
<evidence type="ECO:0000256" key="7">
    <source>
        <dbReference type="ARBA" id="ARBA00035399"/>
    </source>
</evidence>
<evidence type="ECO:0000313" key="9">
    <source>
        <dbReference type="Proteomes" id="UP000189580"/>
    </source>
</evidence>
<evidence type="ECO:0000256" key="4">
    <source>
        <dbReference type="ARBA" id="ARBA00023128"/>
    </source>
</evidence>
<keyword evidence="9" id="KW-1185">Reference proteome</keyword>
<accession>A0A161HVM4</accession>
<keyword evidence="5" id="KW-0687">Ribonucleoprotein</keyword>
<dbReference type="Proteomes" id="UP000189580">
    <property type="component" value="Chromosome a"/>
</dbReference>
<organism evidence="8 9">
    <name type="scientific">Sugiyamaella lignohabitans</name>
    <dbReference type="NCBI Taxonomy" id="796027"/>
    <lineage>
        <taxon>Eukaryota</taxon>
        <taxon>Fungi</taxon>
        <taxon>Dikarya</taxon>
        <taxon>Ascomycota</taxon>
        <taxon>Saccharomycotina</taxon>
        <taxon>Dipodascomycetes</taxon>
        <taxon>Dipodascales</taxon>
        <taxon>Trichomonascaceae</taxon>
        <taxon>Sugiyamaella</taxon>
    </lineage>
</organism>
<dbReference type="Pfam" id="PF06984">
    <property type="entry name" value="MRP-L47"/>
    <property type="match status" value="1"/>
</dbReference>
<evidence type="ECO:0000256" key="1">
    <source>
        <dbReference type="ARBA" id="ARBA00004173"/>
    </source>
</evidence>
<dbReference type="GO" id="GO:0032543">
    <property type="term" value="P:mitochondrial translation"/>
    <property type="evidence" value="ECO:0007669"/>
    <property type="project" value="EnsemblFungi"/>
</dbReference>
<dbReference type="InterPro" id="IPR038340">
    <property type="entry name" value="MRP-L47_sf"/>
</dbReference>
<dbReference type="Gene3D" id="6.10.330.20">
    <property type="match status" value="1"/>
</dbReference>
<proteinExistence type="inferred from homology"/>
<sequence>MNPPQKELKLRPPIPPSVSNIKTKDDHPLWQFFHDKKYMRTADELKDVGEPWSVPQLRRKSFEELHTLWYVCLKERNRLLRESRIYQTWNDQDLPDDPFVTVSETIKTTMWRVRHVLSERSHAWANGIKEVENNYTEIINEFEEDYLTADAAADREMEARLERFQFALFGINPMLEDNVPDRNIIKGLKEVARLKLTRFGASEYEQGTEPINNIRDINEAFIVFTAEHTPEGVEDAIKTIQEYREQGTDPISESDELTALAKLMFNFEQEKISVGSTSTKAEAEPTTTV</sequence>
<dbReference type="GO" id="GO:0003735">
    <property type="term" value="F:structural constituent of ribosome"/>
    <property type="evidence" value="ECO:0007669"/>
    <property type="project" value="EnsemblFungi"/>
</dbReference>
<dbReference type="EMBL" id="CP014501">
    <property type="protein sequence ID" value="ANB13036.1"/>
    <property type="molecule type" value="Genomic_DNA"/>
</dbReference>
<dbReference type="GeneID" id="30033103"/>
<dbReference type="KEGG" id="slb:AWJ20_1314"/>
<dbReference type="PANTHER" id="PTHR21183">
    <property type="entry name" value="RIBOSOMAL PROTEIN L47, MITOCHONDRIAL-RELATED"/>
    <property type="match status" value="1"/>
</dbReference>
<name>A0A161HVM4_9ASCO</name>
<dbReference type="PANTHER" id="PTHR21183:SF18">
    <property type="entry name" value="LARGE RIBOSOMAL SUBUNIT PROTEIN UL29M"/>
    <property type="match status" value="1"/>
</dbReference>
<protein>
    <recommendedName>
        <fullName evidence="6">Large ribosomal subunit protein uL29m</fullName>
    </recommendedName>
    <alternativeName>
        <fullName evidence="7">54S ribosomal protein L4, mitochondrial</fullName>
    </alternativeName>
</protein>
<comment type="subcellular location">
    <subcellularLocation>
        <location evidence="1">Mitochondrion</location>
    </subcellularLocation>
</comment>
<evidence type="ECO:0000256" key="3">
    <source>
        <dbReference type="ARBA" id="ARBA00022980"/>
    </source>
</evidence>
<comment type="similarity">
    <text evidence="2">Belongs to the universal ribosomal protein uL29 family.</text>
</comment>